<evidence type="ECO:0000313" key="2">
    <source>
        <dbReference type="Proteomes" id="UP000030688"/>
    </source>
</evidence>
<protein>
    <submittedName>
        <fullName evidence="1">Uncharacterized protein</fullName>
    </submittedName>
</protein>
<dbReference type="EMBL" id="KE123593">
    <property type="protein sequence ID" value="EUR76777.1"/>
    <property type="molecule type" value="Genomic_DNA"/>
</dbReference>
<dbReference type="AlphaFoldDB" id="W7FCB7"/>
<organism evidence="1 2">
    <name type="scientific">Plasmodium falciparum (isolate 7G8)</name>
    <dbReference type="NCBI Taxonomy" id="57266"/>
    <lineage>
        <taxon>Eukaryota</taxon>
        <taxon>Sar</taxon>
        <taxon>Alveolata</taxon>
        <taxon>Apicomplexa</taxon>
        <taxon>Aconoidasida</taxon>
        <taxon>Haemosporida</taxon>
        <taxon>Plasmodiidae</taxon>
        <taxon>Plasmodium</taxon>
        <taxon>Plasmodium (Laverania)</taxon>
    </lineage>
</organism>
<sequence>MYTNIKELYISEKRTYCKTCDKIKSSFYFVYRVYHISFSYKSKNIKHINIMPCPTPTNKIK</sequence>
<reference evidence="2" key="1">
    <citation type="submission" date="2007-11" db="EMBL/GenBank/DDBJ databases">
        <authorList>
            <consortium name="The Broad Institute Genome Sequencing Platform"/>
            <person name="Volkman S.K."/>
            <person name="Daily J.P."/>
            <person name="Sarr O."/>
            <person name="Ndiaye D."/>
            <person name="Ndir O."/>
            <person name="Mboup S."/>
            <person name="Lukens A."/>
            <person name="Stange-Thomann N."/>
            <person name="Mauceli E."/>
            <person name="Gnerre S."/>
            <person name="Jaffe D."/>
            <person name="Zainoun J."/>
            <person name="Wiegand R.C."/>
            <person name="Birren B."/>
            <person name="Galagan J."/>
            <person name="Lander E."/>
            <person name="Wirth D.F."/>
        </authorList>
    </citation>
    <scope>NUCLEOTIDE SEQUENCE [LARGE SCALE GENOMIC DNA]</scope>
    <source>
        <strain evidence="2">7G8</strain>
    </source>
</reference>
<proteinExistence type="predicted"/>
<dbReference type="Proteomes" id="UP000030688">
    <property type="component" value="Unassembled WGS sequence"/>
</dbReference>
<gene>
    <name evidence="1" type="ORF">PFBG_01201</name>
</gene>
<reference evidence="1 2" key="2">
    <citation type="submission" date="2013-02" db="EMBL/GenBank/DDBJ databases">
        <title>The Genome Sequence of Plasmodium falciparum 7G8.</title>
        <authorList>
            <consortium name="The Broad Institute Genome Sequencing Platform"/>
            <consortium name="The Broad Institute Genome Sequencing Center for Infectious Disease"/>
            <person name="Neafsey D."/>
            <person name="Cheeseman I."/>
            <person name="Volkman S."/>
            <person name="Adams J."/>
            <person name="Walker B."/>
            <person name="Young S.K."/>
            <person name="Zeng Q."/>
            <person name="Gargeya S."/>
            <person name="Fitzgerald M."/>
            <person name="Haas B."/>
            <person name="Abouelleil A."/>
            <person name="Alvarado L."/>
            <person name="Arachchi H.M."/>
            <person name="Berlin A.M."/>
            <person name="Chapman S.B."/>
            <person name="Dewar J."/>
            <person name="Goldberg J."/>
            <person name="Griggs A."/>
            <person name="Gujja S."/>
            <person name="Hansen M."/>
            <person name="Howarth C."/>
            <person name="Imamovic A."/>
            <person name="Larimer J."/>
            <person name="McCowan C."/>
            <person name="Murphy C."/>
            <person name="Neiman D."/>
            <person name="Pearson M."/>
            <person name="Priest M."/>
            <person name="Roberts A."/>
            <person name="Saif S."/>
            <person name="Shea T."/>
            <person name="Sisk P."/>
            <person name="Sykes S."/>
            <person name="Wortman J."/>
            <person name="Nusbaum C."/>
            <person name="Birren B."/>
        </authorList>
    </citation>
    <scope>NUCLEOTIDE SEQUENCE [LARGE SCALE GENOMIC DNA]</scope>
    <source>
        <strain evidence="1 2">7G8</strain>
    </source>
</reference>
<accession>W7FCB7</accession>
<name>W7FCB7_PLAF8</name>
<evidence type="ECO:0000313" key="1">
    <source>
        <dbReference type="EMBL" id="EUR76777.1"/>
    </source>
</evidence>